<dbReference type="PROSITE" id="PS50006">
    <property type="entry name" value="FHA_DOMAIN"/>
    <property type="match status" value="1"/>
</dbReference>
<dbReference type="InterPro" id="IPR025874">
    <property type="entry name" value="DZR"/>
</dbReference>
<comment type="caution">
    <text evidence="3">The sequence shown here is derived from an EMBL/GenBank/DDBJ whole genome shotgun (WGS) entry which is preliminary data.</text>
</comment>
<proteinExistence type="predicted"/>
<evidence type="ECO:0000313" key="3">
    <source>
        <dbReference type="EMBL" id="HIT46562.1"/>
    </source>
</evidence>
<evidence type="ECO:0000259" key="2">
    <source>
        <dbReference type="PROSITE" id="PS50006"/>
    </source>
</evidence>
<dbReference type="InterPro" id="IPR000253">
    <property type="entry name" value="FHA_dom"/>
</dbReference>
<dbReference type="Pfam" id="PF12773">
    <property type="entry name" value="DZR"/>
    <property type="match status" value="1"/>
</dbReference>
<name>A0A9D1GNY8_9BACT</name>
<dbReference type="InterPro" id="IPR008984">
    <property type="entry name" value="SMAD_FHA_dom_sf"/>
</dbReference>
<dbReference type="Pfam" id="PF00498">
    <property type="entry name" value="FHA"/>
    <property type="match status" value="1"/>
</dbReference>
<dbReference type="AlphaFoldDB" id="A0A9D1GNY8"/>
<sequence length="207" mass="21498">MKCPFCQSIIEDDSRWCDQCGQELKFCPSCRAPRKGNSCPACGEMLVSGDQFFGAGLPDGQQAAPAGQAQASPAAAPAPAPQTAPQPAPAPQASPAPRPAPGPAAAGSSPALPGLTLSGSGMRLSVREGVFGRKGGIFPELASCGYVSGTHGELKFFPNENCWGIRDCGSTNGTFIGGTRLERDKWYVLKAGNRLRIATLDFTVEQA</sequence>
<feature type="compositionally biased region" description="Low complexity" evidence="1">
    <location>
        <begin position="103"/>
        <end position="113"/>
    </location>
</feature>
<dbReference type="EMBL" id="DVLC01000033">
    <property type="protein sequence ID" value="HIT46562.1"/>
    <property type="molecule type" value="Genomic_DNA"/>
</dbReference>
<feature type="domain" description="FHA" evidence="2">
    <location>
        <begin position="147"/>
        <end position="181"/>
    </location>
</feature>
<accession>A0A9D1GNY8</accession>
<dbReference type="Gene3D" id="2.60.200.20">
    <property type="match status" value="1"/>
</dbReference>
<feature type="compositionally biased region" description="Pro residues" evidence="1">
    <location>
        <begin position="76"/>
        <end position="102"/>
    </location>
</feature>
<dbReference type="SUPFAM" id="SSF49879">
    <property type="entry name" value="SMAD/FHA domain"/>
    <property type="match status" value="1"/>
</dbReference>
<protein>
    <submittedName>
        <fullName evidence="3">FHA domain-containing protein</fullName>
    </submittedName>
</protein>
<dbReference type="CDD" id="cd00060">
    <property type="entry name" value="FHA"/>
    <property type="match status" value="1"/>
</dbReference>
<reference evidence="3" key="1">
    <citation type="submission" date="2020-10" db="EMBL/GenBank/DDBJ databases">
        <authorList>
            <person name="Gilroy R."/>
        </authorList>
    </citation>
    <scope>NUCLEOTIDE SEQUENCE</scope>
    <source>
        <strain evidence="3">ChiHecec2B26-709</strain>
    </source>
</reference>
<feature type="compositionally biased region" description="Low complexity" evidence="1">
    <location>
        <begin position="56"/>
        <end position="75"/>
    </location>
</feature>
<organism evidence="3 4">
    <name type="scientific">Candidatus Cryptobacteroides merdipullorum</name>
    <dbReference type="NCBI Taxonomy" id="2840771"/>
    <lineage>
        <taxon>Bacteria</taxon>
        <taxon>Pseudomonadati</taxon>
        <taxon>Bacteroidota</taxon>
        <taxon>Bacteroidia</taxon>
        <taxon>Bacteroidales</taxon>
        <taxon>Candidatus Cryptobacteroides</taxon>
    </lineage>
</organism>
<evidence type="ECO:0000256" key="1">
    <source>
        <dbReference type="SAM" id="MobiDB-lite"/>
    </source>
</evidence>
<evidence type="ECO:0000313" key="4">
    <source>
        <dbReference type="Proteomes" id="UP000886881"/>
    </source>
</evidence>
<dbReference type="Proteomes" id="UP000886881">
    <property type="component" value="Unassembled WGS sequence"/>
</dbReference>
<reference evidence="3" key="2">
    <citation type="journal article" date="2021" name="PeerJ">
        <title>Extensive microbial diversity within the chicken gut microbiome revealed by metagenomics and culture.</title>
        <authorList>
            <person name="Gilroy R."/>
            <person name="Ravi A."/>
            <person name="Getino M."/>
            <person name="Pursley I."/>
            <person name="Horton D.L."/>
            <person name="Alikhan N.F."/>
            <person name="Baker D."/>
            <person name="Gharbi K."/>
            <person name="Hall N."/>
            <person name="Watson M."/>
            <person name="Adriaenssens E.M."/>
            <person name="Foster-Nyarko E."/>
            <person name="Jarju S."/>
            <person name="Secka A."/>
            <person name="Antonio M."/>
            <person name="Oren A."/>
            <person name="Chaudhuri R.R."/>
            <person name="La Ragione R."/>
            <person name="Hildebrand F."/>
            <person name="Pallen M.J."/>
        </authorList>
    </citation>
    <scope>NUCLEOTIDE SEQUENCE</scope>
    <source>
        <strain evidence="3">ChiHecec2B26-709</strain>
    </source>
</reference>
<gene>
    <name evidence="3" type="ORF">IAC35_01740</name>
</gene>
<feature type="region of interest" description="Disordered" evidence="1">
    <location>
        <begin position="56"/>
        <end position="113"/>
    </location>
</feature>